<keyword evidence="9" id="KW-1185">Reference proteome</keyword>
<dbReference type="InterPro" id="IPR000943">
    <property type="entry name" value="RNA_pol_sigma70"/>
</dbReference>
<evidence type="ECO:0000256" key="2">
    <source>
        <dbReference type="ARBA" id="ARBA00023082"/>
    </source>
</evidence>
<evidence type="ECO:0000256" key="1">
    <source>
        <dbReference type="ARBA" id="ARBA00023015"/>
    </source>
</evidence>
<dbReference type="GO" id="GO:0016987">
    <property type="term" value="F:sigma factor activity"/>
    <property type="evidence" value="ECO:0007669"/>
    <property type="project" value="UniProtKB-KW"/>
</dbReference>
<dbReference type="PRINTS" id="PR00046">
    <property type="entry name" value="SIGMA70FCT"/>
</dbReference>
<protein>
    <submittedName>
        <fullName evidence="8">RNA polymerase sigma-B factor</fullName>
    </submittedName>
</protein>
<dbReference type="OrthoDB" id="9804285at2"/>
<dbReference type="AlphaFoldDB" id="A0A1H0I100"/>
<dbReference type="Pfam" id="PF04542">
    <property type="entry name" value="Sigma70_r2"/>
    <property type="match status" value="1"/>
</dbReference>
<dbReference type="InterPro" id="IPR014284">
    <property type="entry name" value="RNA_pol_sigma-70_dom"/>
</dbReference>
<proteinExistence type="predicted"/>
<dbReference type="GO" id="GO:0003677">
    <property type="term" value="F:DNA binding"/>
    <property type="evidence" value="ECO:0007669"/>
    <property type="project" value="UniProtKB-KW"/>
</dbReference>
<feature type="domain" description="RNA polymerase sigma-70 region 4" evidence="7">
    <location>
        <begin position="219"/>
        <end position="265"/>
    </location>
</feature>
<dbReference type="EMBL" id="FNIC01000007">
    <property type="protein sequence ID" value="SDO25132.1"/>
    <property type="molecule type" value="Genomic_DNA"/>
</dbReference>
<dbReference type="Proteomes" id="UP000199004">
    <property type="component" value="Unassembled WGS sequence"/>
</dbReference>
<evidence type="ECO:0000259" key="6">
    <source>
        <dbReference type="Pfam" id="PF04542"/>
    </source>
</evidence>
<dbReference type="Pfam" id="PF04539">
    <property type="entry name" value="Sigma70_r3"/>
    <property type="match status" value="1"/>
</dbReference>
<dbReference type="GO" id="GO:0006352">
    <property type="term" value="P:DNA-templated transcription initiation"/>
    <property type="evidence" value="ECO:0007669"/>
    <property type="project" value="InterPro"/>
</dbReference>
<dbReference type="CDD" id="cd06171">
    <property type="entry name" value="Sigma70_r4"/>
    <property type="match status" value="1"/>
</dbReference>
<dbReference type="InterPro" id="IPR013325">
    <property type="entry name" value="RNA_pol_sigma_r2"/>
</dbReference>
<dbReference type="PANTHER" id="PTHR30385">
    <property type="entry name" value="SIGMA FACTOR F FLAGELLAR"/>
    <property type="match status" value="1"/>
</dbReference>
<evidence type="ECO:0000313" key="9">
    <source>
        <dbReference type="Proteomes" id="UP000199004"/>
    </source>
</evidence>
<dbReference type="Gene3D" id="1.20.120.1810">
    <property type="match status" value="1"/>
</dbReference>
<evidence type="ECO:0000256" key="3">
    <source>
        <dbReference type="ARBA" id="ARBA00023125"/>
    </source>
</evidence>
<evidence type="ECO:0000259" key="7">
    <source>
        <dbReference type="Pfam" id="PF04545"/>
    </source>
</evidence>
<dbReference type="SUPFAM" id="SSF88946">
    <property type="entry name" value="Sigma2 domain of RNA polymerase sigma factors"/>
    <property type="match status" value="1"/>
</dbReference>
<evidence type="ECO:0000256" key="4">
    <source>
        <dbReference type="ARBA" id="ARBA00023163"/>
    </source>
</evidence>
<dbReference type="InterPro" id="IPR013324">
    <property type="entry name" value="RNA_pol_sigma_r3/r4-like"/>
</dbReference>
<dbReference type="InterPro" id="IPR007627">
    <property type="entry name" value="RNA_pol_sigma70_r2"/>
</dbReference>
<dbReference type="PANTHER" id="PTHR30385:SF4">
    <property type="entry name" value="RNA POLYMERASE SIGMA-E FACTOR"/>
    <property type="match status" value="1"/>
</dbReference>
<feature type="domain" description="RNA polymerase sigma-70 region 2" evidence="6">
    <location>
        <begin position="60"/>
        <end position="122"/>
    </location>
</feature>
<accession>A0A1H0I100</accession>
<keyword evidence="2" id="KW-0731">Sigma factor</keyword>
<keyword evidence="4" id="KW-0804">Transcription</keyword>
<dbReference type="NCBIfam" id="TIGR02937">
    <property type="entry name" value="sigma70-ECF"/>
    <property type="match status" value="1"/>
</dbReference>
<dbReference type="SUPFAM" id="SSF88659">
    <property type="entry name" value="Sigma3 and sigma4 domains of RNA polymerase sigma factors"/>
    <property type="match status" value="2"/>
</dbReference>
<name>A0A1H0I100_9ACTN</name>
<evidence type="ECO:0000259" key="5">
    <source>
        <dbReference type="Pfam" id="PF04539"/>
    </source>
</evidence>
<dbReference type="Pfam" id="PF04545">
    <property type="entry name" value="Sigma70_r4"/>
    <property type="match status" value="1"/>
</dbReference>
<keyword evidence="1" id="KW-0805">Transcription regulation</keyword>
<keyword evidence="3" id="KW-0238">DNA-binding</keyword>
<dbReference type="InterPro" id="IPR007624">
    <property type="entry name" value="RNA_pol_sigma70_r3"/>
</dbReference>
<dbReference type="STRING" id="1005944.SAMN05192576_3645"/>
<feature type="domain" description="RNA polymerase sigma-70 region 3" evidence="5">
    <location>
        <begin position="135"/>
        <end position="205"/>
    </location>
</feature>
<dbReference type="InterPro" id="IPR007630">
    <property type="entry name" value="RNA_pol_sigma70_r4"/>
</dbReference>
<sequence>MTVSPMTSRRPRLLDGDRGLTRAQRSERTAALLAAATATADTAEARTILDEVIVINRGVAESVASRYYDRGVDREDLRQVAYEGLTKAVRRFDPATRNDLLTFAVPTIRGELLRYFRDRGWTVRPPRRIQELQWRVNQAIETLEGELGRTPATAEIVERLGITEDEYREACEAFGSFQPASLDQPVASDSATSIGDLLPGTDGEVSASEARLTLAPVVSRLSERDRRVLHLRFFDDLTQEEIGQDLGVTQMQVSRLLTRVLATLRSEIGEDDELQASA</sequence>
<dbReference type="RefSeq" id="WP_091026237.1">
    <property type="nucleotide sequence ID" value="NZ_BKAE01000009.1"/>
</dbReference>
<reference evidence="8 9" key="1">
    <citation type="submission" date="2016-10" db="EMBL/GenBank/DDBJ databases">
        <authorList>
            <person name="de Groot N.N."/>
        </authorList>
    </citation>
    <scope>NUCLEOTIDE SEQUENCE [LARGE SCALE GENOMIC DNA]</scope>
    <source>
        <strain evidence="8 9">CGMCC 1.11147</strain>
    </source>
</reference>
<organism evidence="8 9">
    <name type="scientific">Nocardioides szechwanensis</name>
    <dbReference type="NCBI Taxonomy" id="1005944"/>
    <lineage>
        <taxon>Bacteria</taxon>
        <taxon>Bacillati</taxon>
        <taxon>Actinomycetota</taxon>
        <taxon>Actinomycetes</taxon>
        <taxon>Propionibacteriales</taxon>
        <taxon>Nocardioidaceae</taxon>
        <taxon>Nocardioides</taxon>
    </lineage>
</organism>
<evidence type="ECO:0000313" key="8">
    <source>
        <dbReference type="EMBL" id="SDO25132.1"/>
    </source>
</evidence>
<dbReference type="Gene3D" id="1.20.140.160">
    <property type="match status" value="1"/>
</dbReference>
<gene>
    <name evidence="8" type="ORF">SAMN05192576_3645</name>
</gene>